<dbReference type="EMBL" id="JAAYSM010000414">
    <property type="protein sequence ID" value="NLJ19501.1"/>
    <property type="molecule type" value="Genomic_DNA"/>
</dbReference>
<evidence type="ECO:0000313" key="4">
    <source>
        <dbReference type="Proteomes" id="UP000541058"/>
    </source>
</evidence>
<protein>
    <submittedName>
        <fullName evidence="3">LCP family protein</fullName>
    </submittedName>
</protein>
<proteinExistence type="inferred from homology"/>
<dbReference type="RefSeq" id="WP_276650099.1">
    <property type="nucleotide sequence ID" value="NZ_JAAYSM010000414.1"/>
</dbReference>
<dbReference type="Pfam" id="PF03816">
    <property type="entry name" value="LytR_cpsA_psr"/>
    <property type="match status" value="1"/>
</dbReference>
<dbReference type="AlphaFoldDB" id="A0A7X8C5R8"/>
<evidence type="ECO:0000313" key="3">
    <source>
        <dbReference type="EMBL" id="NLJ19501.1"/>
    </source>
</evidence>
<dbReference type="PANTHER" id="PTHR33392:SF6">
    <property type="entry name" value="POLYISOPRENYL-TEICHOIC ACID--PEPTIDOGLYCAN TEICHOIC ACID TRANSFERASE TAGU"/>
    <property type="match status" value="1"/>
</dbReference>
<organism evidence="3 4">
    <name type="scientific">Globicatella sulfidifaciens</name>
    <dbReference type="NCBI Taxonomy" id="136093"/>
    <lineage>
        <taxon>Bacteria</taxon>
        <taxon>Bacillati</taxon>
        <taxon>Bacillota</taxon>
        <taxon>Bacilli</taxon>
        <taxon>Lactobacillales</taxon>
        <taxon>Aerococcaceae</taxon>
        <taxon>Globicatella</taxon>
    </lineage>
</organism>
<comment type="similarity">
    <text evidence="1">Belongs to the LytR/CpsA/Psr (LCP) family.</text>
</comment>
<dbReference type="InterPro" id="IPR004474">
    <property type="entry name" value="LytR_CpsA_psr"/>
</dbReference>
<gene>
    <name evidence="3" type="ORF">GX355_11655</name>
</gene>
<dbReference type="InterPro" id="IPR050922">
    <property type="entry name" value="LytR/CpsA/Psr_CW_biosynth"/>
</dbReference>
<evidence type="ECO:0000256" key="1">
    <source>
        <dbReference type="ARBA" id="ARBA00006068"/>
    </source>
</evidence>
<feature type="domain" description="Cell envelope-related transcriptional attenuator" evidence="2">
    <location>
        <begin position="75"/>
        <end position="164"/>
    </location>
</feature>
<accession>A0A7X8C5R8</accession>
<evidence type="ECO:0000259" key="2">
    <source>
        <dbReference type="Pfam" id="PF03816"/>
    </source>
</evidence>
<comment type="caution">
    <text evidence="3">The sequence shown here is derived from an EMBL/GenBank/DDBJ whole genome shotgun (WGS) entry which is preliminary data.</text>
</comment>
<name>A0A7X8C5R8_9LACT</name>
<dbReference type="Proteomes" id="UP000541058">
    <property type="component" value="Unassembled WGS sequence"/>
</dbReference>
<sequence>MKKQTLFKAFILIIALFAVSFGIRTFINQPSESEPHSLVSIPEPDSDKVFGKDTMIFALYGQSKATDDQPVKLLNDLVLVFSYNPISKKSVVVGLPTQLYLERQSKEQANKLYLANVESDDKVSETNQAVQAVIQLPIDRYIGIDLDKFAQFVDDVDGLTINEQILSGSEVKAYLQENLEDADTTAQFARLKQVIDGLIAKVEASDLLFQLSLLSKANKFMIDHNFSLSEWTKLAEMAPNLFGNVDMIALPLELETIDNELYQVLDNTDLTTIKDKLLHNNDE</sequence>
<dbReference type="PANTHER" id="PTHR33392">
    <property type="entry name" value="POLYISOPRENYL-TEICHOIC ACID--PEPTIDOGLYCAN TEICHOIC ACID TRANSFERASE TAGU"/>
    <property type="match status" value="1"/>
</dbReference>
<dbReference type="Gene3D" id="3.40.630.190">
    <property type="entry name" value="LCP protein"/>
    <property type="match status" value="1"/>
</dbReference>
<reference evidence="3 4" key="1">
    <citation type="journal article" date="2020" name="Biotechnol. Biofuels">
        <title>New insights from the biogas microbiome by comprehensive genome-resolved metagenomics of nearly 1600 species originating from multiple anaerobic digesters.</title>
        <authorList>
            <person name="Campanaro S."/>
            <person name="Treu L."/>
            <person name="Rodriguez-R L.M."/>
            <person name="Kovalovszki A."/>
            <person name="Ziels R.M."/>
            <person name="Maus I."/>
            <person name="Zhu X."/>
            <person name="Kougias P.G."/>
            <person name="Basile A."/>
            <person name="Luo G."/>
            <person name="Schluter A."/>
            <person name="Konstantinidis K.T."/>
            <person name="Angelidaki I."/>
        </authorList>
    </citation>
    <scope>NUCLEOTIDE SEQUENCE [LARGE SCALE GENOMIC DNA]</scope>
    <source>
        <strain evidence="3">AS23ysBPME_34</strain>
    </source>
</reference>